<name>A0A0G4H477_VITBC</name>
<keyword evidence="3" id="KW-1185">Reference proteome</keyword>
<sequence>MLLFSIAGLDRSVHDSVPLDDGVDDDTFIDLLEKVMTLVKDLPGNENDAVVDPGCPKALVCRLIAQQLGIDVESAEGAEWPFDTSGYYFLVHGKRERPFLIGPDGEPLLIGVHDIVPVPHSPQAPHSGYPPSLPPPSPLKRIIQEEQPFNQLGRAFAACFPCCRFGGVGLPGTHEGLAGATTTNVAIAAILMLIVSTVVLLLPVLSEYDDQEKEKKNICMAFTKGVQKEVWEDASWQRRAAPMH</sequence>
<protein>
    <submittedName>
        <fullName evidence="2">Uncharacterized protein</fullName>
    </submittedName>
</protein>
<keyword evidence="1" id="KW-0812">Transmembrane</keyword>
<dbReference type="VEuPathDB" id="CryptoDB:Vbra_10563"/>
<gene>
    <name evidence="2" type="ORF">Vbra_10563</name>
</gene>
<organism evidence="2 3">
    <name type="scientific">Vitrella brassicaformis (strain CCMP3155)</name>
    <dbReference type="NCBI Taxonomy" id="1169540"/>
    <lineage>
        <taxon>Eukaryota</taxon>
        <taxon>Sar</taxon>
        <taxon>Alveolata</taxon>
        <taxon>Colpodellida</taxon>
        <taxon>Vitrellaceae</taxon>
        <taxon>Vitrella</taxon>
    </lineage>
</organism>
<proteinExistence type="predicted"/>
<evidence type="ECO:0000256" key="1">
    <source>
        <dbReference type="SAM" id="Phobius"/>
    </source>
</evidence>
<accession>A0A0G4H477</accession>
<reference evidence="2 3" key="1">
    <citation type="submission" date="2014-11" db="EMBL/GenBank/DDBJ databases">
        <authorList>
            <person name="Zhu J."/>
            <person name="Qi W."/>
            <person name="Song R."/>
        </authorList>
    </citation>
    <scope>NUCLEOTIDE SEQUENCE [LARGE SCALE GENOMIC DNA]</scope>
</reference>
<keyword evidence="1" id="KW-0472">Membrane</keyword>
<dbReference type="AlphaFoldDB" id="A0A0G4H477"/>
<evidence type="ECO:0000313" key="3">
    <source>
        <dbReference type="Proteomes" id="UP000041254"/>
    </source>
</evidence>
<keyword evidence="1" id="KW-1133">Transmembrane helix</keyword>
<dbReference type="Proteomes" id="UP000041254">
    <property type="component" value="Unassembled WGS sequence"/>
</dbReference>
<evidence type="ECO:0000313" key="2">
    <source>
        <dbReference type="EMBL" id="CEM38561.1"/>
    </source>
</evidence>
<feature type="transmembrane region" description="Helical" evidence="1">
    <location>
        <begin position="185"/>
        <end position="205"/>
    </location>
</feature>
<dbReference type="InParanoid" id="A0A0G4H477"/>
<dbReference type="EMBL" id="CDMY01000989">
    <property type="protein sequence ID" value="CEM38561.1"/>
    <property type="molecule type" value="Genomic_DNA"/>
</dbReference>